<dbReference type="EMBL" id="QFYR01000002">
    <property type="protein sequence ID" value="RAK52541.1"/>
    <property type="molecule type" value="Genomic_DNA"/>
</dbReference>
<dbReference type="InterPro" id="IPR008927">
    <property type="entry name" value="6-PGluconate_DH-like_C_sf"/>
</dbReference>
<name>A0A328AD12_9CAUL</name>
<reference evidence="7" key="1">
    <citation type="submission" date="2018-05" db="EMBL/GenBank/DDBJ databases">
        <authorList>
            <person name="Li X."/>
        </authorList>
    </citation>
    <scope>NUCLEOTIDE SEQUENCE [LARGE SCALE GENOMIC DNA]</scope>
    <source>
        <strain evidence="7">YIM 73061</strain>
    </source>
</reference>
<organism evidence="6 7">
    <name type="scientific">Phenylobacterium deserti</name>
    <dbReference type="NCBI Taxonomy" id="1914756"/>
    <lineage>
        <taxon>Bacteria</taxon>
        <taxon>Pseudomonadati</taxon>
        <taxon>Pseudomonadota</taxon>
        <taxon>Alphaproteobacteria</taxon>
        <taxon>Caulobacterales</taxon>
        <taxon>Caulobacteraceae</taxon>
        <taxon>Phenylobacterium</taxon>
    </lineage>
</organism>
<protein>
    <submittedName>
        <fullName evidence="6">NAD(P)-dependent oxidoreductase</fullName>
    </submittedName>
</protein>
<evidence type="ECO:0000313" key="7">
    <source>
        <dbReference type="Proteomes" id="UP000249725"/>
    </source>
</evidence>
<dbReference type="OrthoDB" id="9812907at2"/>
<dbReference type="SUPFAM" id="SSF51735">
    <property type="entry name" value="NAD(P)-binding Rossmann-fold domains"/>
    <property type="match status" value="1"/>
</dbReference>
<dbReference type="Pfam" id="PF14833">
    <property type="entry name" value="NAD_binding_11"/>
    <property type="match status" value="1"/>
</dbReference>
<dbReference type="GO" id="GO:0016054">
    <property type="term" value="P:organic acid catabolic process"/>
    <property type="evidence" value="ECO:0007669"/>
    <property type="project" value="UniProtKB-ARBA"/>
</dbReference>
<keyword evidence="7" id="KW-1185">Reference proteome</keyword>
<feature type="domain" description="3-hydroxyisobutyrate dehydrogenase-like NAD-binding" evidence="5">
    <location>
        <begin position="165"/>
        <end position="283"/>
    </location>
</feature>
<dbReference type="InterPro" id="IPR015815">
    <property type="entry name" value="HIBADH-related"/>
</dbReference>
<dbReference type="PIRSF" id="PIRSF000103">
    <property type="entry name" value="HIBADH"/>
    <property type="match status" value="1"/>
</dbReference>
<dbReference type="PROSITE" id="PS00895">
    <property type="entry name" value="3_HYDROXYISOBUT_DH"/>
    <property type="match status" value="1"/>
</dbReference>
<dbReference type="Gene3D" id="1.10.1040.10">
    <property type="entry name" value="N-(1-d-carboxylethyl)-l-norvaline Dehydrogenase, domain 2"/>
    <property type="match status" value="1"/>
</dbReference>
<evidence type="ECO:0000313" key="6">
    <source>
        <dbReference type="EMBL" id="RAK52541.1"/>
    </source>
</evidence>
<evidence type="ECO:0000256" key="3">
    <source>
        <dbReference type="PIRSR" id="PIRSR000103-1"/>
    </source>
</evidence>
<dbReference type="GO" id="GO:0050661">
    <property type="term" value="F:NADP binding"/>
    <property type="evidence" value="ECO:0007669"/>
    <property type="project" value="InterPro"/>
</dbReference>
<dbReference type="InterPro" id="IPR036291">
    <property type="entry name" value="NAD(P)-bd_dom_sf"/>
</dbReference>
<dbReference type="Proteomes" id="UP000249725">
    <property type="component" value="Unassembled WGS sequence"/>
</dbReference>
<evidence type="ECO:0000259" key="4">
    <source>
        <dbReference type="Pfam" id="PF03446"/>
    </source>
</evidence>
<evidence type="ECO:0000256" key="2">
    <source>
        <dbReference type="ARBA" id="ARBA00023027"/>
    </source>
</evidence>
<gene>
    <name evidence="6" type="ORF">DJ018_10020</name>
</gene>
<feature type="domain" description="6-phosphogluconate dehydrogenase NADP-binding" evidence="4">
    <location>
        <begin position="2"/>
        <end position="160"/>
    </location>
</feature>
<keyword evidence="1" id="KW-0560">Oxidoreductase</keyword>
<dbReference type="GO" id="GO:0016491">
    <property type="term" value="F:oxidoreductase activity"/>
    <property type="evidence" value="ECO:0007669"/>
    <property type="project" value="UniProtKB-KW"/>
</dbReference>
<dbReference type="InterPro" id="IPR029154">
    <property type="entry name" value="HIBADH-like_NADP-bd"/>
</dbReference>
<keyword evidence="2" id="KW-0520">NAD</keyword>
<dbReference type="InterPro" id="IPR051265">
    <property type="entry name" value="HIBADH-related_NP60_sf"/>
</dbReference>
<accession>A0A328AD12</accession>
<proteinExistence type="predicted"/>
<dbReference type="Gene3D" id="3.40.50.720">
    <property type="entry name" value="NAD(P)-binding Rossmann-like Domain"/>
    <property type="match status" value="1"/>
</dbReference>
<dbReference type="AlphaFoldDB" id="A0A328AD12"/>
<dbReference type="InterPro" id="IPR006115">
    <property type="entry name" value="6PGDH_NADP-bd"/>
</dbReference>
<dbReference type="GO" id="GO:0051287">
    <property type="term" value="F:NAD binding"/>
    <property type="evidence" value="ECO:0007669"/>
    <property type="project" value="InterPro"/>
</dbReference>
<dbReference type="RefSeq" id="WP_111514827.1">
    <property type="nucleotide sequence ID" value="NZ_QFYR01000002.1"/>
</dbReference>
<dbReference type="PANTHER" id="PTHR43580">
    <property type="entry name" value="OXIDOREDUCTASE GLYR1-RELATED"/>
    <property type="match status" value="1"/>
</dbReference>
<dbReference type="InterPro" id="IPR013328">
    <property type="entry name" value="6PGD_dom2"/>
</dbReference>
<feature type="active site" evidence="3">
    <location>
        <position position="170"/>
    </location>
</feature>
<sequence>MDVGFVGLGAMGTAMVQSLLRNGHRVTVWNRTPEKAQPLAELGAAIAQTPADAARAGVVITMVADDAALQSVLEGEHGLLGALPSGGLHISMSTISVALSDRLTTTHADRGQGFVSAPVFGRPPAAQAGKLFVVSAGEPQAVARATPLFEAMGQRLFTVGETPSAANLVKLCGNFMILSTVESLSEAMALAAKGGVEKKALLEVLTGTIFGAPVFSIYGELIVEERFRPAGFAAPLALKDLRLVGEAADALGAPMDVLDVVRSHLSQVIEQEGADIDCSALSKAVERNAGL</sequence>
<evidence type="ECO:0000256" key="1">
    <source>
        <dbReference type="ARBA" id="ARBA00023002"/>
    </source>
</evidence>
<dbReference type="SUPFAM" id="SSF48179">
    <property type="entry name" value="6-phosphogluconate dehydrogenase C-terminal domain-like"/>
    <property type="match status" value="1"/>
</dbReference>
<evidence type="ECO:0000259" key="5">
    <source>
        <dbReference type="Pfam" id="PF14833"/>
    </source>
</evidence>
<dbReference type="Pfam" id="PF03446">
    <property type="entry name" value="NAD_binding_2"/>
    <property type="match status" value="1"/>
</dbReference>
<dbReference type="PANTHER" id="PTHR43580:SF2">
    <property type="entry name" value="CYTOKINE-LIKE NUCLEAR FACTOR N-PAC"/>
    <property type="match status" value="1"/>
</dbReference>
<comment type="caution">
    <text evidence="6">The sequence shown here is derived from an EMBL/GenBank/DDBJ whole genome shotgun (WGS) entry which is preliminary data.</text>
</comment>
<dbReference type="InterPro" id="IPR002204">
    <property type="entry name" value="3-OH-isobutyrate_DH-rel_CS"/>
</dbReference>